<name>A0ABU8VR43_9BURK</name>
<comment type="caution">
    <text evidence="1">The sequence shown here is derived from an EMBL/GenBank/DDBJ whole genome shotgun (WGS) entry which is preliminary data.</text>
</comment>
<dbReference type="EMBL" id="JBBKZU010000032">
    <property type="protein sequence ID" value="MEJ8816147.1"/>
    <property type="molecule type" value="Genomic_DNA"/>
</dbReference>
<evidence type="ECO:0000313" key="2">
    <source>
        <dbReference type="Proteomes" id="UP001365846"/>
    </source>
</evidence>
<keyword evidence="2" id="KW-1185">Reference proteome</keyword>
<gene>
    <name evidence="1" type="ORF">WKW77_34210</name>
</gene>
<dbReference type="RefSeq" id="WP_340361340.1">
    <property type="nucleotide sequence ID" value="NZ_JBBKZU010000032.1"/>
</dbReference>
<evidence type="ECO:0000313" key="1">
    <source>
        <dbReference type="EMBL" id="MEJ8816147.1"/>
    </source>
</evidence>
<accession>A0ABU8VR43</accession>
<organism evidence="1 2">
    <name type="scientific">Variovorax ureilyticus</name>
    <dbReference type="NCBI Taxonomy" id="1836198"/>
    <lineage>
        <taxon>Bacteria</taxon>
        <taxon>Pseudomonadati</taxon>
        <taxon>Pseudomonadota</taxon>
        <taxon>Betaproteobacteria</taxon>
        <taxon>Burkholderiales</taxon>
        <taxon>Comamonadaceae</taxon>
        <taxon>Variovorax</taxon>
    </lineage>
</organism>
<protein>
    <submittedName>
        <fullName evidence="1">Uncharacterized protein</fullName>
    </submittedName>
</protein>
<sequence>MKEPGEIKCLDYSGWEIRISLDGLTSEGHRTGHADLWRDGEHRCRIALSGHAVDPSDKLEQKAKLWIDDWKAVDHAGDTGFVGIDD</sequence>
<dbReference type="Proteomes" id="UP001365846">
    <property type="component" value="Unassembled WGS sequence"/>
</dbReference>
<proteinExistence type="predicted"/>
<reference evidence="1 2" key="1">
    <citation type="submission" date="2024-03" db="EMBL/GenBank/DDBJ databases">
        <title>Novel species of the genus Variovorax.</title>
        <authorList>
            <person name="Liu Q."/>
            <person name="Xin Y.-H."/>
        </authorList>
    </citation>
    <scope>NUCLEOTIDE SEQUENCE [LARGE SCALE GENOMIC DNA]</scope>
    <source>
        <strain evidence="1 2">KACC 18899</strain>
    </source>
</reference>